<dbReference type="KEGG" id="osu:NT6N_04620"/>
<protein>
    <submittedName>
        <fullName evidence="1">Uncharacterized protein</fullName>
    </submittedName>
</protein>
<dbReference type="AlphaFoldDB" id="A0AAT9FHG5"/>
<proteinExistence type="predicted"/>
<sequence length="40" mass="4599">MINDLGDPSQTTEQSEYTRKVLPNFHLEGKKRHGDILNIC</sequence>
<name>A0AAT9FHG5_9BACT</name>
<evidence type="ECO:0000313" key="1">
    <source>
        <dbReference type="EMBL" id="BDS05422.1"/>
    </source>
</evidence>
<reference evidence="1" key="1">
    <citation type="submission" date="2024-07" db="EMBL/GenBank/DDBJ databases">
        <title>Complete genome sequence of Verrucomicrobiaceae bacterium NT6N.</title>
        <authorList>
            <person name="Huang C."/>
            <person name="Takami H."/>
            <person name="Hamasaki K."/>
        </authorList>
    </citation>
    <scope>NUCLEOTIDE SEQUENCE</scope>
    <source>
        <strain evidence="1">NT6N</strain>
    </source>
</reference>
<dbReference type="EMBL" id="AP026866">
    <property type="protein sequence ID" value="BDS05422.1"/>
    <property type="molecule type" value="Genomic_DNA"/>
</dbReference>
<organism evidence="1">
    <name type="scientific">Oceaniferula spumae</name>
    <dbReference type="NCBI Taxonomy" id="2979115"/>
    <lineage>
        <taxon>Bacteria</taxon>
        <taxon>Pseudomonadati</taxon>
        <taxon>Verrucomicrobiota</taxon>
        <taxon>Verrucomicrobiia</taxon>
        <taxon>Verrucomicrobiales</taxon>
        <taxon>Verrucomicrobiaceae</taxon>
        <taxon>Oceaniferula</taxon>
    </lineage>
</organism>
<accession>A0AAT9FHG5</accession>
<gene>
    <name evidence="1" type="ORF">NT6N_04620</name>
</gene>